<accession>A0A438F2Y0</accession>
<dbReference type="EMBL" id="QGNW01001128">
    <property type="protein sequence ID" value="RVW54359.1"/>
    <property type="molecule type" value="Genomic_DNA"/>
</dbReference>
<evidence type="ECO:0000313" key="4">
    <source>
        <dbReference type="EMBL" id="RVX20213.1"/>
    </source>
</evidence>
<evidence type="ECO:0000256" key="2">
    <source>
        <dbReference type="SAM" id="MobiDB-lite"/>
    </source>
</evidence>
<dbReference type="EMBL" id="QGNW01000007">
    <property type="protein sequence ID" value="RVX20213.1"/>
    <property type="molecule type" value="Genomic_DNA"/>
</dbReference>
<feature type="compositionally biased region" description="Polar residues" evidence="2">
    <location>
        <begin position="402"/>
        <end position="411"/>
    </location>
</feature>
<dbReference type="PANTHER" id="PTHR33701">
    <property type="entry name" value="TRANSMEMBRANE PROTEIN"/>
    <property type="match status" value="1"/>
</dbReference>
<feature type="region of interest" description="Disordered" evidence="2">
    <location>
        <begin position="120"/>
        <end position="147"/>
    </location>
</feature>
<proteinExistence type="predicted"/>
<dbReference type="PANTHER" id="PTHR33701:SF3">
    <property type="entry name" value="TRANSCRIPTIONAL REGULATOR ATRX"/>
    <property type="match status" value="1"/>
</dbReference>
<comment type="caution">
    <text evidence="3">The sequence shown here is derived from an EMBL/GenBank/DDBJ whole genome shotgun (WGS) entry which is preliminary data.</text>
</comment>
<dbReference type="Proteomes" id="UP000288805">
    <property type="component" value="Unassembled WGS sequence"/>
</dbReference>
<evidence type="ECO:0000313" key="3">
    <source>
        <dbReference type="EMBL" id="RVW54359.1"/>
    </source>
</evidence>
<evidence type="ECO:0000256" key="1">
    <source>
        <dbReference type="SAM" id="Coils"/>
    </source>
</evidence>
<sequence>MEDSDATTIESLRAKLLSERSASKFARQRVEELHKRVVELEEQLRVVTFQRRKAENAMVDVLISLEKNGFSYFSEEIHSGSDDNGINTESRISDNSGREFCTSPGRSLLQKSFKCCRNHNGKIHGDRGRRRRTSSTSNGGSTPKTLGKTICQTEQGENRSALECQLFFLLGGNDEKTNFLSVPFRRHFQASQLSSFFVARTEVVEGVPNAGFYHDGKDVNMEIALEEQAQFIGHHEAEEKAQKEREEKFRGNSNCTLLVQLVELLTGHISSLVHLLACFTIWTSLELVNGGRIIWDSYGPGNLSDVKDEVKGLTLQPAEKITSQDRGVKPNGFLAATDIETECLEPQQCSSTVSSESPSEFPGFAISNQRSIEANANWKQQQEGLEHKSLHPPSNVLPGRHSAQNSSSHMQGNLLKGESSGCKNKLQVKVLSEKANGLGSVLDALQSAKLSLSNKLSRWPLSRENGQLRRALELEPPVPVPAMRARNGMAVPVGYGRPHGLTMDLQPGGVQPPASMLGSSPGFSSTMYHPEMGVAVSAGNQLGTNHWMEPRPRISTLRQNSEPHPDTGRDSPGYGQYSHILMQRMPSDNKISKPLQSNGMKRRSYSLYDDHSRSMMQE</sequence>
<feature type="compositionally biased region" description="Basic residues" evidence="2">
    <location>
        <begin position="120"/>
        <end position="133"/>
    </location>
</feature>
<dbReference type="AlphaFoldDB" id="A0A438F2Y0"/>
<feature type="region of interest" description="Disordered" evidence="2">
    <location>
        <begin position="556"/>
        <end position="618"/>
    </location>
</feature>
<reference evidence="3 5" key="1">
    <citation type="journal article" date="2018" name="PLoS Genet.">
        <title>Population sequencing reveals clonal diversity and ancestral inbreeding in the grapevine cultivar Chardonnay.</title>
        <authorList>
            <person name="Roach M.J."/>
            <person name="Johnson D.L."/>
            <person name="Bohlmann J."/>
            <person name="van Vuuren H.J."/>
            <person name="Jones S.J."/>
            <person name="Pretorius I.S."/>
            <person name="Schmidt S.A."/>
            <person name="Borneman A.R."/>
        </authorList>
    </citation>
    <scope>NUCLEOTIDE SEQUENCE [LARGE SCALE GENOMIC DNA]</scope>
    <source>
        <strain evidence="5">cv. Chardonnay</strain>
        <strain evidence="3">I10V1</strain>
        <tissue evidence="3">Leaf</tissue>
    </source>
</reference>
<feature type="compositionally biased region" description="Basic and acidic residues" evidence="2">
    <location>
        <begin position="608"/>
        <end position="618"/>
    </location>
</feature>
<evidence type="ECO:0000313" key="5">
    <source>
        <dbReference type="Proteomes" id="UP000288805"/>
    </source>
</evidence>
<feature type="region of interest" description="Disordered" evidence="2">
    <location>
        <begin position="378"/>
        <end position="418"/>
    </location>
</feature>
<protein>
    <submittedName>
        <fullName evidence="3">Uncharacterized protein</fullName>
    </submittedName>
</protein>
<feature type="coiled-coil region" evidence="1">
    <location>
        <begin position="23"/>
        <end position="57"/>
    </location>
</feature>
<keyword evidence="1" id="KW-0175">Coiled coil</keyword>
<organism evidence="3 5">
    <name type="scientific">Vitis vinifera</name>
    <name type="common">Grape</name>
    <dbReference type="NCBI Taxonomy" id="29760"/>
    <lineage>
        <taxon>Eukaryota</taxon>
        <taxon>Viridiplantae</taxon>
        <taxon>Streptophyta</taxon>
        <taxon>Embryophyta</taxon>
        <taxon>Tracheophyta</taxon>
        <taxon>Spermatophyta</taxon>
        <taxon>Magnoliopsida</taxon>
        <taxon>eudicotyledons</taxon>
        <taxon>Gunneridae</taxon>
        <taxon>Pentapetalae</taxon>
        <taxon>rosids</taxon>
        <taxon>Vitales</taxon>
        <taxon>Vitaceae</taxon>
        <taxon>Viteae</taxon>
        <taxon>Vitis</taxon>
    </lineage>
</organism>
<name>A0A438F2Y0_VITVI</name>
<gene>
    <name evidence="4" type="ORF">CK203_004844</name>
    <name evidence="3" type="ORF">CK203_068421</name>
</gene>